<gene>
    <name evidence="1" type="primary">mtfA</name>
    <name evidence="1" type="ORF">KOR34_45720</name>
</gene>
<protein>
    <submittedName>
        <fullName evidence="1">Protein MtfA</fullName>
    </submittedName>
</protein>
<dbReference type="EMBL" id="SIHJ01000004">
    <property type="protein sequence ID" value="TWT31196.1"/>
    <property type="molecule type" value="Genomic_DNA"/>
</dbReference>
<dbReference type="GO" id="GO:0005829">
    <property type="term" value="C:cytosol"/>
    <property type="evidence" value="ECO:0007669"/>
    <property type="project" value="TreeGrafter"/>
</dbReference>
<accession>A0A5C5UXW8</accession>
<dbReference type="GO" id="GO:0004177">
    <property type="term" value="F:aminopeptidase activity"/>
    <property type="evidence" value="ECO:0007669"/>
    <property type="project" value="TreeGrafter"/>
</dbReference>
<sequence length="259" mass="29553">MIFSWLKKRSRRRIAQEGLSDELLELLPAALWQYDSLEDEEQQRLRQTAAVVFREKNWEGCGGLAMTDEIRLTIAAQIALVTLGFKEEYFDRVLSVLVYPDAYRAPEAHSPGGGVVVEHESARLGEAWYRGPVVLSWSDVQRAGEGRNMGRSLVAHEFAHQLDMLNGRSTDGVPPLNDSSEAERWVANLESALARLRHDCRRRSHPVMDCYGATDRSEFFAVASEVFFQMPQRLVEREPELYESMRAYYGQDPQRWGSG</sequence>
<name>A0A5C5UXW8_9BACT</name>
<comment type="caution">
    <text evidence="1">The sequence shown here is derived from an EMBL/GenBank/DDBJ whole genome shotgun (WGS) entry which is preliminary data.</text>
</comment>
<dbReference type="PANTHER" id="PTHR30164:SF2">
    <property type="entry name" value="PROTEIN MTFA"/>
    <property type="match status" value="1"/>
</dbReference>
<dbReference type="RefSeq" id="WP_146568382.1">
    <property type="nucleotide sequence ID" value="NZ_SIHJ01000004.1"/>
</dbReference>
<keyword evidence="2" id="KW-1185">Reference proteome</keyword>
<dbReference type="AlphaFoldDB" id="A0A5C5UXW8"/>
<proteinExistence type="predicted"/>
<dbReference type="OrthoDB" id="9786424at2"/>
<dbReference type="PANTHER" id="PTHR30164">
    <property type="entry name" value="MTFA PEPTIDASE"/>
    <property type="match status" value="1"/>
</dbReference>
<evidence type="ECO:0000313" key="2">
    <source>
        <dbReference type="Proteomes" id="UP000316714"/>
    </source>
</evidence>
<reference evidence="1 2" key="1">
    <citation type="submission" date="2019-02" db="EMBL/GenBank/DDBJ databases">
        <title>Deep-cultivation of Planctomycetes and their phenomic and genomic characterization uncovers novel biology.</title>
        <authorList>
            <person name="Wiegand S."/>
            <person name="Jogler M."/>
            <person name="Boedeker C."/>
            <person name="Pinto D."/>
            <person name="Vollmers J."/>
            <person name="Rivas-Marin E."/>
            <person name="Kohn T."/>
            <person name="Peeters S.H."/>
            <person name="Heuer A."/>
            <person name="Rast P."/>
            <person name="Oberbeckmann S."/>
            <person name="Bunk B."/>
            <person name="Jeske O."/>
            <person name="Meyerdierks A."/>
            <person name="Storesund J.E."/>
            <person name="Kallscheuer N."/>
            <person name="Luecker S."/>
            <person name="Lage O.M."/>
            <person name="Pohl T."/>
            <person name="Merkel B.J."/>
            <person name="Hornburger P."/>
            <person name="Mueller R.-W."/>
            <person name="Bruemmer F."/>
            <person name="Labrenz M."/>
            <person name="Spormann A.M."/>
            <person name="Op Den Camp H."/>
            <person name="Overmann J."/>
            <person name="Amann R."/>
            <person name="Jetten M.S.M."/>
            <person name="Mascher T."/>
            <person name="Medema M.H."/>
            <person name="Devos D.P."/>
            <person name="Kaster A.-K."/>
            <person name="Ovreas L."/>
            <person name="Rohde M."/>
            <person name="Galperin M.Y."/>
            <person name="Jogler C."/>
        </authorList>
    </citation>
    <scope>NUCLEOTIDE SEQUENCE [LARGE SCALE GENOMIC DNA]</scope>
    <source>
        <strain evidence="1 2">KOR34</strain>
    </source>
</reference>
<dbReference type="SUPFAM" id="SSF55486">
    <property type="entry name" value="Metalloproteases ('zincins'), catalytic domain"/>
    <property type="match status" value="1"/>
</dbReference>
<dbReference type="Gene3D" id="3.40.390.10">
    <property type="entry name" value="Collagenase (Catalytic Domain)"/>
    <property type="match status" value="1"/>
</dbReference>
<dbReference type="GO" id="GO:0008237">
    <property type="term" value="F:metallopeptidase activity"/>
    <property type="evidence" value="ECO:0007669"/>
    <property type="project" value="InterPro"/>
</dbReference>
<dbReference type="Gene3D" id="1.10.472.150">
    <property type="entry name" value="Glucose-regulated metallo-peptidase M90, N-terminal domain"/>
    <property type="match status" value="1"/>
</dbReference>
<dbReference type="InterPro" id="IPR024079">
    <property type="entry name" value="MetalloPept_cat_dom_sf"/>
</dbReference>
<dbReference type="InterPro" id="IPR042252">
    <property type="entry name" value="MtfA_N"/>
</dbReference>
<dbReference type="Pfam" id="PF06167">
    <property type="entry name" value="Peptidase_M90"/>
    <property type="match status" value="1"/>
</dbReference>
<dbReference type="Proteomes" id="UP000316714">
    <property type="component" value="Unassembled WGS sequence"/>
</dbReference>
<dbReference type="CDD" id="cd20169">
    <property type="entry name" value="Peptidase_M90_mtfA"/>
    <property type="match status" value="1"/>
</dbReference>
<evidence type="ECO:0000313" key="1">
    <source>
        <dbReference type="EMBL" id="TWT31196.1"/>
    </source>
</evidence>
<dbReference type="InterPro" id="IPR010384">
    <property type="entry name" value="MtfA_fam"/>
</dbReference>
<organism evidence="1 2">
    <name type="scientific">Posidoniimonas corsicana</name>
    <dbReference type="NCBI Taxonomy" id="1938618"/>
    <lineage>
        <taxon>Bacteria</taxon>
        <taxon>Pseudomonadati</taxon>
        <taxon>Planctomycetota</taxon>
        <taxon>Planctomycetia</taxon>
        <taxon>Pirellulales</taxon>
        <taxon>Lacipirellulaceae</taxon>
        <taxon>Posidoniimonas</taxon>
    </lineage>
</organism>